<dbReference type="GO" id="GO:0006749">
    <property type="term" value="P:glutathione metabolic process"/>
    <property type="evidence" value="ECO:0007669"/>
    <property type="project" value="TreeGrafter"/>
</dbReference>
<dbReference type="OrthoDB" id="422574at2759"/>
<dbReference type="InterPro" id="IPR040075">
    <property type="entry name" value="GST_N_Theta"/>
</dbReference>
<keyword evidence="2" id="KW-0963">Cytoplasm</keyword>
<dbReference type="KEGG" id="umr:103669210"/>
<evidence type="ECO:0000256" key="1">
    <source>
        <dbReference type="ARBA" id="ARBA00004496"/>
    </source>
</evidence>
<protein>
    <submittedName>
        <fullName evidence="6">Glutathione S-transferase theta-4-like isoform X2</fullName>
    </submittedName>
</protein>
<evidence type="ECO:0000259" key="3">
    <source>
        <dbReference type="PROSITE" id="PS50404"/>
    </source>
</evidence>
<dbReference type="SUPFAM" id="SSF47616">
    <property type="entry name" value="GST C-terminal domain-like"/>
    <property type="match status" value="1"/>
</dbReference>
<feature type="domain" description="GST C-terminal" evidence="4">
    <location>
        <begin position="139"/>
        <end position="292"/>
    </location>
</feature>
<organism evidence="5 6">
    <name type="scientific">Ursus maritimus</name>
    <name type="common">Polar bear</name>
    <name type="synonym">Thalarctos maritimus</name>
    <dbReference type="NCBI Taxonomy" id="29073"/>
    <lineage>
        <taxon>Eukaryota</taxon>
        <taxon>Metazoa</taxon>
        <taxon>Chordata</taxon>
        <taxon>Craniata</taxon>
        <taxon>Vertebrata</taxon>
        <taxon>Euteleostomi</taxon>
        <taxon>Mammalia</taxon>
        <taxon>Eutheria</taxon>
        <taxon>Laurasiatheria</taxon>
        <taxon>Carnivora</taxon>
        <taxon>Caniformia</taxon>
        <taxon>Ursidae</taxon>
        <taxon>Ursus</taxon>
    </lineage>
</organism>
<dbReference type="SFLD" id="SFLDS00019">
    <property type="entry name" value="Glutathione_Transferase_(cytos"/>
    <property type="match status" value="1"/>
</dbReference>
<evidence type="ECO:0000313" key="6">
    <source>
        <dbReference type="RefSeq" id="XP_008695755.1"/>
    </source>
</evidence>
<keyword evidence="5" id="KW-1185">Reference proteome</keyword>
<reference evidence="6" key="1">
    <citation type="submission" date="2025-08" db="UniProtKB">
        <authorList>
            <consortium name="RefSeq"/>
        </authorList>
    </citation>
    <scope>IDENTIFICATION</scope>
    <source>
        <tissue evidence="6">Whole blood</tissue>
    </source>
</reference>
<gene>
    <name evidence="6" type="primary">LOC103669210</name>
</gene>
<comment type="subcellular location">
    <subcellularLocation>
        <location evidence="1">Cytoplasm</location>
    </subcellularLocation>
</comment>
<accession>A0A384CMT6</accession>
<dbReference type="GO" id="GO:0004364">
    <property type="term" value="F:glutathione transferase activity"/>
    <property type="evidence" value="ECO:0007669"/>
    <property type="project" value="TreeGrafter"/>
</dbReference>
<dbReference type="PROSITE" id="PS50404">
    <property type="entry name" value="GST_NTER"/>
    <property type="match status" value="1"/>
</dbReference>
<dbReference type="InterPro" id="IPR004045">
    <property type="entry name" value="Glutathione_S-Trfase_N"/>
</dbReference>
<dbReference type="Gene3D" id="1.20.1050.10">
    <property type="match status" value="1"/>
</dbReference>
<dbReference type="CDD" id="cd03050">
    <property type="entry name" value="GST_N_Theta"/>
    <property type="match status" value="1"/>
</dbReference>
<proteinExistence type="predicted"/>
<evidence type="ECO:0000259" key="4">
    <source>
        <dbReference type="PROSITE" id="PS50405"/>
    </source>
</evidence>
<dbReference type="AlphaFoldDB" id="A0A384CMT6"/>
<dbReference type="InterPro" id="IPR040079">
    <property type="entry name" value="Glutathione_S-Trfase"/>
</dbReference>
<dbReference type="Gene3D" id="3.40.30.10">
    <property type="entry name" value="Glutaredoxin"/>
    <property type="match status" value="1"/>
</dbReference>
<dbReference type="Pfam" id="PF13417">
    <property type="entry name" value="GST_N_3"/>
    <property type="match status" value="1"/>
</dbReference>
<dbReference type="SUPFAM" id="SSF52833">
    <property type="entry name" value="Thioredoxin-like"/>
    <property type="match status" value="1"/>
</dbReference>
<dbReference type="Proteomes" id="UP000261680">
    <property type="component" value="Unplaced"/>
</dbReference>
<dbReference type="PANTHER" id="PTHR43917:SF13">
    <property type="entry name" value="GLUTATHIONE S-TRANSFERASE THETA-4-RELATED"/>
    <property type="match status" value="1"/>
</dbReference>
<evidence type="ECO:0000256" key="2">
    <source>
        <dbReference type="ARBA" id="ARBA00022490"/>
    </source>
</evidence>
<name>A0A384CMT6_URSMA</name>
<dbReference type="InterPro" id="IPR051369">
    <property type="entry name" value="GST_Theta"/>
</dbReference>
<feature type="domain" description="GST N-terminal" evidence="3">
    <location>
        <begin position="52"/>
        <end position="133"/>
    </location>
</feature>
<dbReference type="FunFam" id="3.40.30.10:FF:000196">
    <property type="entry name" value="Glutathione S-transferase theta-4"/>
    <property type="match status" value="1"/>
</dbReference>
<dbReference type="GeneID" id="103669210"/>
<dbReference type="InterPro" id="IPR010987">
    <property type="entry name" value="Glutathione-S-Trfase_C-like"/>
</dbReference>
<sequence>MKQEVPERGVLGLGWRRLKGTGSGPRAQAAYRPRFRAWRLWLVGVPNVCLKMVLELYLDLLSASCRAVYIFARKNSIPFDFQFVDLLKGHHHSKEYIEINPMKKLPSLKDGKFILSESVAILFYLCRKYSTPSHWYPPDLHTRARVDEFMAWQHTAIQLPMSKILWVKLKTGGSDGTRVQPSLPSPPHPGQMLIPMITGEEVPAEKTEQTLLEVKNNMQLFEEKFLQDKMFITGDHISLADLVALVEMMQPMGSKYNVFLNSSRIAEWRMRVELAIGSGLFWEAHDRLMKLAEWDCSTLDPMVKEKICKLLQKFR</sequence>
<dbReference type="PANTHER" id="PTHR43917">
    <property type="match status" value="1"/>
</dbReference>
<dbReference type="SFLD" id="SFLDG00358">
    <property type="entry name" value="Main_(cytGST)"/>
    <property type="match status" value="1"/>
</dbReference>
<dbReference type="InterPro" id="IPR036249">
    <property type="entry name" value="Thioredoxin-like_sf"/>
</dbReference>
<dbReference type="GO" id="GO:0005737">
    <property type="term" value="C:cytoplasm"/>
    <property type="evidence" value="ECO:0007669"/>
    <property type="project" value="UniProtKB-SubCell"/>
</dbReference>
<dbReference type="InterPro" id="IPR036282">
    <property type="entry name" value="Glutathione-S-Trfase_C_sf"/>
</dbReference>
<evidence type="ECO:0000313" key="5">
    <source>
        <dbReference type="Proteomes" id="UP000261680"/>
    </source>
</evidence>
<dbReference type="RefSeq" id="XP_008695755.1">
    <property type="nucleotide sequence ID" value="XM_008697533.2"/>
</dbReference>
<dbReference type="PROSITE" id="PS50405">
    <property type="entry name" value="GST_CTER"/>
    <property type="match status" value="1"/>
</dbReference>